<accession>K1L9I7</accession>
<comment type="caution">
    <text evidence="1">The sequence shown here is derived from an EMBL/GenBank/DDBJ whole genome shotgun (WGS) entry which is preliminary data.</text>
</comment>
<dbReference type="InterPro" id="IPR036188">
    <property type="entry name" value="FAD/NAD-bd_sf"/>
</dbReference>
<dbReference type="Gene3D" id="3.50.50.60">
    <property type="entry name" value="FAD/NAD(P)-binding domain"/>
    <property type="match status" value="1"/>
</dbReference>
<proteinExistence type="predicted"/>
<dbReference type="EMBL" id="AMGM01000039">
    <property type="protein sequence ID" value="EKB48862.1"/>
    <property type="molecule type" value="Genomic_DNA"/>
</dbReference>
<dbReference type="Proteomes" id="UP000004478">
    <property type="component" value="Unassembled WGS sequence"/>
</dbReference>
<dbReference type="OrthoDB" id="24355at2"/>
<dbReference type="RefSeq" id="WP_009185528.1">
    <property type="nucleotide sequence ID" value="NZ_AMGM01000039.1"/>
</dbReference>
<dbReference type="SUPFAM" id="SSF51905">
    <property type="entry name" value="FAD/NAD(P)-binding domain"/>
    <property type="match status" value="1"/>
</dbReference>
<keyword evidence="2" id="KW-1185">Reference proteome</keyword>
<evidence type="ECO:0000313" key="2">
    <source>
        <dbReference type="Proteomes" id="UP000004478"/>
    </source>
</evidence>
<evidence type="ECO:0000313" key="1">
    <source>
        <dbReference type="EMBL" id="EKB48862.1"/>
    </source>
</evidence>
<name>K1L9I7_CECL9</name>
<sequence>MQTPISTYDYIVTGFGCAGMSLLYHILNSELKEKNILVIDSSDKTENDRTWCYWSEKPLNIHPKNSPLIFWENIALSNGNQLVRKPLGNMKYFHIKSSDFYQEILEKIKQYPNIHFLKDTVIALEDHQDGGINAITKQSGTFFAEKAFNSIPETKDINSSPIILKQIFVGWKIKIQNDKFDKNTAVMMDFEEQNTSKTAFFYILPFSESEALLEYTVFSTDPVDMVVMEKQLENYILENLGESEYEITFREHGSIPMTTFEFGKPQSKNIIRLGTLAGCSKPSTGYTFHNIQKHCESIVHALENNLETNKLIWKRNGRFNFYDNILLNIAKKWPNALPTVFVNLFQVNSGPAVLSFLSEETNLFQELNLLIKLKFPIFIKSLIHYEKH</sequence>
<organism evidence="1 2">
    <name type="scientific">Cecembia lonarensis (strain CCUG 58316 / KCTC 22772 / LW9)</name>
    <dbReference type="NCBI Taxonomy" id="1225176"/>
    <lineage>
        <taxon>Bacteria</taxon>
        <taxon>Pseudomonadati</taxon>
        <taxon>Bacteroidota</taxon>
        <taxon>Cytophagia</taxon>
        <taxon>Cytophagales</taxon>
        <taxon>Cyclobacteriaceae</taxon>
        <taxon>Cecembia</taxon>
    </lineage>
</organism>
<protein>
    <submittedName>
        <fullName evidence="1">Lycopene cyclase family protein</fullName>
    </submittedName>
</protein>
<reference evidence="1 2" key="1">
    <citation type="journal article" date="2012" name="J. Bacteriol.">
        <title>Draft Genome Sequence of Cecembia lonarensis Strain LW9T, Isolated from Lonar Lake, a Haloalkaline Lake in India.</title>
        <authorList>
            <person name="Shivaji S."/>
            <person name="Ara S."/>
            <person name="Singh A."/>
            <person name="Pinnaka A.K."/>
        </authorList>
    </citation>
    <scope>NUCLEOTIDE SEQUENCE [LARGE SCALE GENOMIC DNA]</scope>
    <source>
        <strain evidence="1 2">LW9</strain>
    </source>
</reference>
<gene>
    <name evidence="1" type="ORF">B879_02504</name>
</gene>
<dbReference type="Pfam" id="PF05834">
    <property type="entry name" value="Lycopene_cycl"/>
    <property type="match status" value="1"/>
</dbReference>
<dbReference type="AlphaFoldDB" id="K1L9I7"/>